<keyword evidence="1" id="KW-0808">Transferase</keyword>
<name>A0A0C1IVY3_9BACT</name>
<evidence type="ECO:0000313" key="4">
    <source>
        <dbReference type="Proteomes" id="UP000031408"/>
    </source>
</evidence>
<evidence type="ECO:0000313" key="3">
    <source>
        <dbReference type="EMBL" id="KIC94634.1"/>
    </source>
</evidence>
<dbReference type="Gene3D" id="3.40.50.150">
    <property type="entry name" value="Vaccinia Virus protein VP39"/>
    <property type="match status" value="1"/>
</dbReference>
<comment type="caution">
    <text evidence="3">The sequence shown here is derived from an EMBL/GenBank/DDBJ whole genome shotgun (WGS) entry which is preliminary data.</text>
</comment>
<organism evidence="3 4">
    <name type="scientific">Flavihumibacter solisilvae</name>
    <dbReference type="NCBI Taxonomy" id="1349421"/>
    <lineage>
        <taxon>Bacteria</taxon>
        <taxon>Pseudomonadati</taxon>
        <taxon>Bacteroidota</taxon>
        <taxon>Chitinophagia</taxon>
        <taxon>Chitinophagales</taxon>
        <taxon>Chitinophagaceae</taxon>
        <taxon>Flavihumibacter</taxon>
    </lineage>
</organism>
<dbReference type="OrthoDB" id="9789123at2"/>
<dbReference type="InterPro" id="IPR041698">
    <property type="entry name" value="Methyltransf_25"/>
</dbReference>
<evidence type="ECO:0000256" key="1">
    <source>
        <dbReference type="ARBA" id="ARBA00022679"/>
    </source>
</evidence>
<dbReference type="InterPro" id="IPR029063">
    <property type="entry name" value="SAM-dependent_MTases_sf"/>
</dbReference>
<dbReference type="STRING" id="1349421.OI18_11115"/>
<dbReference type="CDD" id="cd02440">
    <property type="entry name" value="AdoMet_MTases"/>
    <property type="match status" value="1"/>
</dbReference>
<gene>
    <name evidence="3" type="ORF">OI18_11115</name>
</gene>
<dbReference type="RefSeq" id="WP_039139877.1">
    <property type="nucleotide sequence ID" value="NZ_JSVC01000011.1"/>
</dbReference>
<accession>A0A0C1IVY3</accession>
<dbReference type="SUPFAM" id="SSF53335">
    <property type="entry name" value="S-adenosyl-L-methionine-dependent methyltransferases"/>
    <property type="match status" value="1"/>
</dbReference>
<protein>
    <recommendedName>
        <fullName evidence="2">Methyltransferase domain-containing protein</fullName>
    </recommendedName>
</protein>
<evidence type="ECO:0000259" key="2">
    <source>
        <dbReference type="Pfam" id="PF13649"/>
    </source>
</evidence>
<dbReference type="Gene3D" id="2.20.130.10">
    <property type="entry name" value="CAC2371-like domains"/>
    <property type="match status" value="1"/>
</dbReference>
<dbReference type="PANTHER" id="PTHR43861">
    <property type="entry name" value="TRANS-ACONITATE 2-METHYLTRANSFERASE-RELATED"/>
    <property type="match status" value="1"/>
</dbReference>
<dbReference type="Proteomes" id="UP000031408">
    <property type="component" value="Unassembled WGS sequence"/>
</dbReference>
<dbReference type="GO" id="GO:0016740">
    <property type="term" value="F:transferase activity"/>
    <property type="evidence" value="ECO:0007669"/>
    <property type="project" value="UniProtKB-KW"/>
</dbReference>
<dbReference type="Pfam" id="PF13649">
    <property type="entry name" value="Methyltransf_25"/>
    <property type="match status" value="1"/>
</dbReference>
<reference evidence="3 4" key="1">
    <citation type="submission" date="2014-11" db="EMBL/GenBank/DDBJ databases">
        <title>Genome sequence of Flavihumibacter solisilvae 3-3.</title>
        <authorList>
            <person name="Zhou G."/>
            <person name="Li M."/>
            <person name="Wang G."/>
        </authorList>
    </citation>
    <scope>NUCLEOTIDE SEQUENCE [LARGE SCALE GENOMIC DNA]</scope>
    <source>
        <strain evidence="3 4">3-3</strain>
    </source>
</reference>
<sequence length="261" mass="29930">MATNAQFVDYAAYYDLLYKDKDYQGEANYIDELLSRYLPKEKSAASLIDLACGTGKHLFELSEKGYGHLCGSDIATAMIDIASEKAILLDRPVSFYNHSFQEAHKIDRRFDVVISMFSAFNYLTTYADQSKALSNIHGLLEKDGIFVFDYWNGCAVTELYSPVKVLRKKKDNTELIRVSETSLDLVAQSATVKFTCSFFEGDQRVSEFVETHHLHYYYFAEMMNLLQSHKFEVLYVSPFMQPDKPVQANDWNISIVTRKIS</sequence>
<keyword evidence="4" id="KW-1185">Reference proteome</keyword>
<dbReference type="AlphaFoldDB" id="A0A0C1IVY3"/>
<feature type="domain" description="Methyltransferase" evidence="2">
    <location>
        <begin position="48"/>
        <end position="144"/>
    </location>
</feature>
<proteinExistence type="predicted"/>
<dbReference type="EMBL" id="JSVC01000011">
    <property type="protein sequence ID" value="KIC94634.1"/>
    <property type="molecule type" value="Genomic_DNA"/>
</dbReference>